<dbReference type="RefSeq" id="WP_310060554.1">
    <property type="nucleotide sequence ID" value="NZ_JAVDVQ010000021.1"/>
</dbReference>
<dbReference type="Pfam" id="PF09084">
    <property type="entry name" value="NMT1"/>
    <property type="match status" value="1"/>
</dbReference>
<proteinExistence type="inferred from homology"/>
<comment type="subcellular location">
    <subcellularLocation>
        <location evidence="1">Periplasm</location>
    </subcellularLocation>
</comment>
<comment type="caution">
    <text evidence="6">The sequence shown here is derived from an EMBL/GenBank/DDBJ whole genome shotgun (WGS) entry which is preliminary data.</text>
</comment>
<dbReference type="InterPro" id="IPR015168">
    <property type="entry name" value="SsuA/THI5"/>
</dbReference>
<name>A0ABU1UGN5_9MICC</name>
<dbReference type="PROSITE" id="PS51257">
    <property type="entry name" value="PROKAR_LIPOPROTEIN"/>
    <property type="match status" value="1"/>
</dbReference>
<dbReference type="PANTHER" id="PTHR30024:SF47">
    <property type="entry name" value="TAURINE-BINDING PERIPLASMIC PROTEIN"/>
    <property type="match status" value="1"/>
</dbReference>
<evidence type="ECO:0000256" key="1">
    <source>
        <dbReference type="ARBA" id="ARBA00004418"/>
    </source>
</evidence>
<evidence type="ECO:0000313" key="7">
    <source>
        <dbReference type="Proteomes" id="UP001252243"/>
    </source>
</evidence>
<keyword evidence="3 4" id="KW-0732">Signal</keyword>
<gene>
    <name evidence="6" type="ORF">J2X01_003631</name>
</gene>
<keyword evidence="7" id="KW-1185">Reference proteome</keyword>
<dbReference type="Gene3D" id="3.40.190.10">
    <property type="entry name" value="Periplasmic binding protein-like II"/>
    <property type="match status" value="2"/>
</dbReference>
<evidence type="ECO:0000256" key="4">
    <source>
        <dbReference type="SAM" id="SignalP"/>
    </source>
</evidence>
<accession>A0ABU1UGN5</accession>
<feature type="signal peptide" evidence="4">
    <location>
        <begin position="1"/>
        <end position="27"/>
    </location>
</feature>
<evidence type="ECO:0000313" key="6">
    <source>
        <dbReference type="EMBL" id="MDR7084323.1"/>
    </source>
</evidence>
<evidence type="ECO:0000259" key="5">
    <source>
        <dbReference type="Pfam" id="PF09084"/>
    </source>
</evidence>
<protein>
    <submittedName>
        <fullName evidence="6">NitT/TauT family transport system substrate-binding protein</fullName>
    </submittedName>
</protein>
<feature type="chain" id="PRO_5047375505" evidence="4">
    <location>
        <begin position="28"/>
        <end position="328"/>
    </location>
</feature>
<dbReference type="PANTHER" id="PTHR30024">
    <property type="entry name" value="ALIPHATIC SULFONATES-BINDING PROTEIN-RELATED"/>
    <property type="match status" value="1"/>
</dbReference>
<evidence type="ECO:0000256" key="2">
    <source>
        <dbReference type="ARBA" id="ARBA00010742"/>
    </source>
</evidence>
<dbReference type="SUPFAM" id="SSF53850">
    <property type="entry name" value="Periplasmic binding protein-like II"/>
    <property type="match status" value="1"/>
</dbReference>
<reference evidence="6 7" key="1">
    <citation type="submission" date="2023-07" db="EMBL/GenBank/DDBJ databases">
        <title>Sorghum-associated microbial communities from plants grown in Nebraska, USA.</title>
        <authorList>
            <person name="Schachtman D."/>
        </authorList>
    </citation>
    <scope>NUCLEOTIDE SEQUENCE [LARGE SCALE GENOMIC DNA]</scope>
    <source>
        <strain evidence="6 7">BE167</strain>
    </source>
</reference>
<organism evidence="6 7">
    <name type="scientific">Arthrobacter ginsengisoli</name>
    <dbReference type="NCBI Taxonomy" id="1356565"/>
    <lineage>
        <taxon>Bacteria</taxon>
        <taxon>Bacillati</taxon>
        <taxon>Actinomycetota</taxon>
        <taxon>Actinomycetes</taxon>
        <taxon>Micrococcales</taxon>
        <taxon>Micrococcaceae</taxon>
        <taxon>Arthrobacter</taxon>
    </lineage>
</organism>
<dbReference type="Proteomes" id="UP001252243">
    <property type="component" value="Unassembled WGS sequence"/>
</dbReference>
<dbReference type="EMBL" id="JAVDVQ010000021">
    <property type="protein sequence ID" value="MDR7084323.1"/>
    <property type="molecule type" value="Genomic_DNA"/>
</dbReference>
<sequence>MPRLSRTLTAISALSAGALLLAGCSVSGPAPQESAGAPVALAVGVTPIANAAHVYIAKQQGFFEDENLDVTATTIQTAATAIPSLLNNELQMALMTSVPIVTAASKGLPIRVVSGSDRYPLDPKHDTTALVAAPGSGVGSVKDLSGKTVAVVGLKSAPELALRVLLKDSGVDPEQVKVVEIAYPDMVPALQSKRVDAAFVVDPFLSKARAAGLQVIGRPFTEGIGGMSALEWVASDAFTKSNPDAVQRFTKAMKRAGEYANEHPEAVRKVLPEFTSLSPEAIEKSVIPTYDTRLGVEDIQAFADLMAKEGFINDGYDPAKLIWTPAGN</sequence>
<feature type="domain" description="SsuA/THI5-like" evidence="5">
    <location>
        <begin position="50"/>
        <end position="266"/>
    </location>
</feature>
<comment type="similarity">
    <text evidence="2">Belongs to the bacterial solute-binding protein SsuA/TauA family.</text>
</comment>
<evidence type="ECO:0000256" key="3">
    <source>
        <dbReference type="ARBA" id="ARBA00022729"/>
    </source>
</evidence>